<dbReference type="InterPro" id="IPR001387">
    <property type="entry name" value="Cro/C1-type_HTH"/>
</dbReference>
<organism evidence="2 3">
    <name type="scientific">Thiomonas delicata</name>
    <name type="common">Thiomonas cuprina</name>
    <dbReference type="NCBI Taxonomy" id="364030"/>
    <lineage>
        <taxon>Bacteria</taxon>
        <taxon>Pseudomonadati</taxon>
        <taxon>Pseudomonadota</taxon>
        <taxon>Betaproteobacteria</taxon>
        <taxon>Burkholderiales</taxon>
        <taxon>Thiomonas</taxon>
    </lineage>
</organism>
<keyword evidence="3" id="KW-1185">Reference proteome</keyword>
<accession>A0A238D977</accession>
<evidence type="ECO:0000313" key="2">
    <source>
        <dbReference type="EMBL" id="SBP89873.1"/>
    </source>
</evidence>
<dbReference type="CDD" id="cd00093">
    <property type="entry name" value="HTH_XRE"/>
    <property type="match status" value="1"/>
</dbReference>
<dbReference type="AlphaFoldDB" id="A0A238D977"/>
<evidence type="ECO:0000313" key="3">
    <source>
        <dbReference type="Proteomes" id="UP000214566"/>
    </source>
</evidence>
<proteinExistence type="predicted"/>
<dbReference type="GO" id="GO:0003677">
    <property type="term" value="F:DNA binding"/>
    <property type="evidence" value="ECO:0007669"/>
    <property type="project" value="UniProtKB-KW"/>
</dbReference>
<keyword evidence="2" id="KW-0238">DNA-binding</keyword>
<feature type="region of interest" description="Disordered" evidence="1">
    <location>
        <begin position="1"/>
        <end position="22"/>
    </location>
</feature>
<sequence>MARKNNSMNATTHEAPAPITHWSGNFDKTQAHRPGGLLMAALVQCASERGQSMHEMAEAIGYSYPYLNLLIAGTRRVDQISDDFAQACALYLRVPRMTVLQLAGRIRPQDLFEPDLFHARALEPAMRFVAEDIMWGHLLTAELRASKAETQYCIVKLYEAATGKTLLPMELQARTLAREVHAMKRQLVKRRAALKRTQDSTAN</sequence>
<gene>
    <name evidence="2" type="ORF">THIARS_90023</name>
</gene>
<reference evidence="2 3" key="1">
    <citation type="submission" date="2016-06" db="EMBL/GenBank/DDBJ databases">
        <authorList>
            <person name="Kjaerup R.B."/>
            <person name="Dalgaard T.S."/>
            <person name="Juul-Madsen H.R."/>
        </authorList>
    </citation>
    <scope>NUCLEOTIDE SEQUENCE [LARGE SCALE GENOMIC DNA]</scope>
    <source>
        <strain evidence="2 3">DSM 16361</strain>
    </source>
</reference>
<evidence type="ECO:0000256" key="1">
    <source>
        <dbReference type="SAM" id="MobiDB-lite"/>
    </source>
</evidence>
<name>A0A238D977_THIDL</name>
<dbReference type="Proteomes" id="UP000214566">
    <property type="component" value="Unassembled WGS sequence"/>
</dbReference>
<feature type="compositionally biased region" description="Polar residues" evidence="1">
    <location>
        <begin position="1"/>
        <end position="12"/>
    </location>
</feature>
<protein>
    <submittedName>
        <fullName evidence="2">Putative Lambda repressor-like, DNA-binding</fullName>
    </submittedName>
</protein>
<dbReference type="EMBL" id="FLMQ01000058">
    <property type="protein sequence ID" value="SBP89873.1"/>
    <property type="molecule type" value="Genomic_DNA"/>
</dbReference>